<reference evidence="1 2" key="1">
    <citation type="submission" date="2015-03" db="EMBL/GenBank/DDBJ databases">
        <authorList>
            <consortium name="Pathogen Informatics"/>
        </authorList>
    </citation>
    <scope>NUCLEOTIDE SEQUENCE [LARGE SCALE GENOMIC DNA]</scope>
    <source>
        <strain evidence="1 2">Bir 187</strain>
    </source>
</reference>
<sequence length="51" mass="5799">MARELSANRTTNIPPPNNPTEIAVVRIIAIVMVTLRRKPVRTSFSRKPKRT</sequence>
<gene>
    <name evidence="1" type="ORF">ERS027661_00864</name>
</gene>
<dbReference type="AlphaFoldDB" id="A0A654ZQ67"/>
<organism evidence="1 2">
    <name type="scientific">Mycobacterium tuberculosis</name>
    <dbReference type="NCBI Taxonomy" id="1773"/>
    <lineage>
        <taxon>Bacteria</taxon>
        <taxon>Bacillati</taxon>
        <taxon>Actinomycetota</taxon>
        <taxon>Actinomycetes</taxon>
        <taxon>Mycobacteriales</taxon>
        <taxon>Mycobacteriaceae</taxon>
        <taxon>Mycobacterium</taxon>
        <taxon>Mycobacterium tuberculosis complex</taxon>
    </lineage>
</organism>
<protein>
    <submittedName>
        <fullName evidence="1">Uncharacterized protein</fullName>
    </submittedName>
</protein>
<dbReference type="EMBL" id="CNFU01000123">
    <property type="protein sequence ID" value="CKR24633.1"/>
    <property type="molecule type" value="Genomic_DNA"/>
</dbReference>
<evidence type="ECO:0000313" key="1">
    <source>
        <dbReference type="EMBL" id="CKR24633.1"/>
    </source>
</evidence>
<proteinExistence type="predicted"/>
<name>A0A654ZQ67_MYCTX</name>
<evidence type="ECO:0000313" key="2">
    <source>
        <dbReference type="Proteomes" id="UP000049023"/>
    </source>
</evidence>
<accession>A0A654ZQ67</accession>
<dbReference type="Proteomes" id="UP000049023">
    <property type="component" value="Unassembled WGS sequence"/>
</dbReference>